<organism evidence="1 2">
    <name type="scientific">Desulfitobacterium hafniense</name>
    <name type="common">Desulfitobacterium frappieri</name>
    <dbReference type="NCBI Taxonomy" id="49338"/>
    <lineage>
        <taxon>Bacteria</taxon>
        <taxon>Bacillati</taxon>
        <taxon>Bacillota</taxon>
        <taxon>Clostridia</taxon>
        <taxon>Eubacteriales</taxon>
        <taxon>Desulfitobacteriaceae</taxon>
        <taxon>Desulfitobacterium</taxon>
    </lineage>
</organism>
<proteinExistence type="predicted"/>
<reference evidence="1 2" key="1">
    <citation type="submission" date="2015-12" db="EMBL/GenBank/DDBJ databases">
        <title>Draft Genome Sequence of Desulfitobacterium hafniense Strain DH, a Sulfate-reducing Bacterium Isolated from Paddy Soils.</title>
        <authorList>
            <person name="Bao P."/>
            <person name="Zhang X."/>
            <person name="Li G."/>
        </authorList>
    </citation>
    <scope>NUCLEOTIDE SEQUENCE [LARGE SCALE GENOMIC DNA]</scope>
    <source>
        <strain evidence="1 2">DH</strain>
    </source>
</reference>
<protein>
    <submittedName>
        <fullName evidence="1">Uncharacterized protein</fullName>
    </submittedName>
</protein>
<dbReference type="OrthoDB" id="3035108at2"/>
<gene>
    <name evidence="1" type="ORF">AT727_13465</name>
</gene>
<evidence type="ECO:0000313" key="2">
    <source>
        <dbReference type="Proteomes" id="UP000054623"/>
    </source>
</evidence>
<dbReference type="EMBL" id="LOCK01000083">
    <property type="protein sequence ID" value="KTE89401.1"/>
    <property type="molecule type" value="Genomic_DNA"/>
</dbReference>
<comment type="caution">
    <text evidence="1">The sequence shown here is derived from an EMBL/GenBank/DDBJ whole genome shotgun (WGS) entry which is preliminary data.</text>
</comment>
<dbReference type="AlphaFoldDB" id="A0A0W1JCK2"/>
<sequence>MGRMIAHLYLLHDVCQSRIHRLFFYYRSICWKVEYILEGDEMRYYCLEIDEGEKEPYAYGASVGEWPRKEIHCPLCQREWKKSTMYDWGTDNPIVLSNDNYPDFLWFYINHISGKAKDVLEREKITGYSLEKAHVLSVRDLSDLQLKELRRQGIRIHKIPTEPPVYHKLHVAVSAEFYKKSNVILLDRCPECGYETYSAENKERVEARDYLYLREESLKGADLFRAKGYGVTVYCSERFVEVYKRHELTGLTFTEIEVL</sequence>
<evidence type="ECO:0000313" key="1">
    <source>
        <dbReference type="EMBL" id="KTE89401.1"/>
    </source>
</evidence>
<accession>A0A0W1JCK2</accession>
<dbReference type="Proteomes" id="UP000054623">
    <property type="component" value="Unassembled WGS sequence"/>
</dbReference>
<name>A0A0W1JCK2_DESHA</name>